<name>A0ABR3RHY4_9PLEO</name>
<accession>A0ABR3RHY4</accession>
<gene>
    <name evidence="1" type="ORF">SLS60_005635</name>
</gene>
<evidence type="ECO:0000313" key="1">
    <source>
        <dbReference type="EMBL" id="KAL1604043.1"/>
    </source>
</evidence>
<evidence type="ECO:0000313" key="2">
    <source>
        <dbReference type="Proteomes" id="UP001521785"/>
    </source>
</evidence>
<dbReference type="EMBL" id="JAKJXO020000006">
    <property type="protein sequence ID" value="KAL1604043.1"/>
    <property type="molecule type" value="Genomic_DNA"/>
</dbReference>
<organism evidence="1 2">
    <name type="scientific">Paraconiothyrium brasiliense</name>
    <dbReference type="NCBI Taxonomy" id="300254"/>
    <lineage>
        <taxon>Eukaryota</taxon>
        <taxon>Fungi</taxon>
        <taxon>Dikarya</taxon>
        <taxon>Ascomycota</taxon>
        <taxon>Pezizomycotina</taxon>
        <taxon>Dothideomycetes</taxon>
        <taxon>Pleosporomycetidae</taxon>
        <taxon>Pleosporales</taxon>
        <taxon>Massarineae</taxon>
        <taxon>Didymosphaeriaceae</taxon>
        <taxon>Paraconiothyrium</taxon>
    </lineage>
</organism>
<protein>
    <submittedName>
        <fullName evidence="1">Uncharacterized protein</fullName>
    </submittedName>
</protein>
<proteinExistence type="predicted"/>
<keyword evidence="2" id="KW-1185">Reference proteome</keyword>
<sequence>MADLPSQPFMKLPLELRQLVYHYVLVDNGSDKVIKIALNDTHFRSESLENAAGAIRVSKSISNELLDYIFGMFAFSLSDLAPSSYSILQIFCDLIGKKNLKLVKEIIIPHFLSHDVDAFQWENWEAVSRKTLRWGVEVFIYNRIFELQNRKLLDRLPSLKYVKVGLDWPYVSQSLVREYFGEEPLGMFASSFSIPRPEFPVAVYPGLWWLLAELYARDISFGIYWTDIRNEVHFRRHGVTTKIPEEEFKIHKRFIMQMLGVLLASFGSRRSSSDIYELGTLPDDLFEYGIGEDYLETGPRPHLYNPDMHFGLSSSLR</sequence>
<reference evidence="1 2" key="1">
    <citation type="submission" date="2024-02" db="EMBL/GenBank/DDBJ databases">
        <title>De novo assembly and annotation of 12 fungi associated with fruit tree decline syndrome in Ontario, Canada.</title>
        <authorList>
            <person name="Sulman M."/>
            <person name="Ellouze W."/>
            <person name="Ilyukhin E."/>
        </authorList>
    </citation>
    <scope>NUCLEOTIDE SEQUENCE [LARGE SCALE GENOMIC DNA]</scope>
    <source>
        <strain evidence="1 2">M42-189</strain>
    </source>
</reference>
<dbReference type="Proteomes" id="UP001521785">
    <property type="component" value="Unassembled WGS sequence"/>
</dbReference>
<comment type="caution">
    <text evidence="1">The sequence shown here is derived from an EMBL/GenBank/DDBJ whole genome shotgun (WGS) entry which is preliminary data.</text>
</comment>